<evidence type="ECO:0000313" key="5">
    <source>
        <dbReference type="EMBL" id="KAG5536289.1"/>
    </source>
</evidence>
<proteinExistence type="predicted"/>
<organism evidence="6 7">
    <name type="scientific">Rhododendron griersonianum</name>
    <dbReference type="NCBI Taxonomy" id="479676"/>
    <lineage>
        <taxon>Eukaryota</taxon>
        <taxon>Viridiplantae</taxon>
        <taxon>Streptophyta</taxon>
        <taxon>Embryophyta</taxon>
        <taxon>Tracheophyta</taxon>
        <taxon>Spermatophyta</taxon>
        <taxon>Magnoliopsida</taxon>
        <taxon>eudicotyledons</taxon>
        <taxon>Gunneridae</taxon>
        <taxon>Pentapetalae</taxon>
        <taxon>asterids</taxon>
        <taxon>Ericales</taxon>
        <taxon>Ericaceae</taxon>
        <taxon>Ericoideae</taxon>
        <taxon>Rhodoreae</taxon>
        <taxon>Rhododendron</taxon>
    </lineage>
</organism>
<dbReference type="InterPro" id="IPR036875">
    <property type="entry name" value="Znf_CCHC_sf"/>
</dbReference>
<keyword evidence="7" id="KW-1185">Reference proteome</keyword>
<dbReference type="PROSITE" id="PS50158">
    <property type="entry name" value="ZF_CCHC"/>
    <property type="match status" value="1"/>
</dbReference>
<keyword evidence="1" id="KW-0862">Zinc</keyword>
<dbReference type="InterPro" id="IPR001878">
    <property type="entry name" value="Znf_CCHC"/>
</dbReference>
<evidence type="ECO:0000256" key="2">
    <source>
        <dbReference type="SAM" id="MobiDB-lite"/>
    </source>
</evidence>
<comment type="caution">
    <text evidence="6">The sequence shown here is derived from an EMBL/GenBank/DDBJ whole genome shotgun (WGS) entry which is preliminary data.</text>
</comment>
<keyword evidence="1" id="KW-0479">Metal-binding</keyword>
<dbReference type="AlphaFoldDB" id="A0AAV6KUG7"/>
<dbReference type="EMBL" id="JACTNZ010000003">
    <property type="protein sequence ID" value="KAG5556070.1"/>
    <property type="molecule type" value="Genomic_DNA"/>
</dbReference>
<gene>
    <name evidence="6" type="ORF">RHGRI_006629</name>
    <name evidence="5" type="ORF">RHGRI_023913</name>
    <name evidence="4" type="ORF">RHGRI_036466</name>
</gene>
<dbReference type="SUPFAM" id="SSF57756">
    <property type="entry name" value="Retrovirus zinc finger-like domains"/>
    <property type="match status" value="1"/>
</dbReference>
<feature type="region of interest" description="Disordered" evidence="2">
    <location>
        <begin position="1"/>
        <end position="31"/>
    </location>
</feature>
<protein>
    <recommendedName>
        <fullName evidence="3">CCHC-type domain-containing protein</fullName>
    </recommendedName>
</protein>
<dbReference type="GO" id="GO:0003676">
    <property type="term" value="F:nucleic acid binding"/>
    <property type="evidence" value="ECO:0007669"/>
    <property type="project" value="InterPro"/>
</dbReference>
<evidence type="ECO:0000313" key="4">
    <source>
        <dbReference type="EMBL" id="KAG5515423.1"/>
    </source>
</evidence>
<reference evidence="6 7" key="1">
    <citation type="submission" date="2020-08" db="EMBL/GenBank/DDBJ databases">
        <title>Plant Genome Project.</title>
        <authorList>
            <person name="Zhang R.-G."/>
        </authorList>
    </citation>
    <scope>NUCLEOTIDE SEQUENCE</scope>
    <source>
        <strain evidence="6">WSP0</strain>
        <tissue evidence="6">Leaf</tissue>
    </source>
</reference>
<dbReference type="EMBL" id="JACTNZ010000013">
    <property type="protein sequence ID" value="KAG5515423.1"/>
    <property type="molecule type" value="Genomic_DNA"/>
</dbReference>
<dbReference type="Proteomes" id="UP000823749">
    <property type="component" value="Chromosome 13"/>
</dbReference>
<dbReference type="Proteomes" id="UP000823749">
    <property type="component" value="Chromosome 8"/>
</dbReference>
<evidence type="ECO:0000313" key="6">
    <source>
        <dbReference type="EMBL" id="KAG5556070.1"/>
    </source>
</evidence>
<evidence type="ECO:0000259" key="3">
    <source>
        <dbReference type="PROSITE" id="PS50158"/>
    </source>
</evidence>
<evidence type="ECO:0000313" key="7">
    <source>
        <dbReference type="Proteomes" id="UP000823749"/>
    </source>
</evidence>
<feature type="compositionally biased region" description="Polar residues" evidence="2">
    <location>
        <begin position="10"/>
        <end position="25"/>
    </location>
</feature>
<feature type="domain" description="CCHC-type" evidence="3">
    <location>
        <begin position="38"/>
        <end position="52"/>
    </location>
</feature>
<dbReference type="GO" id="GO:0008270">
    <property type="term" value="F:zinc ion binding"/>
    <property type="evidence" value="ECO:0007669"/>
    <property type="project" value="UniProtKB-KW"/>
</dbReference>
<sequence>MARNFEKQNAGWNSTLPPAPNQRQFAPNEGNKKKYNSCFCCKKEGHWFKECPMKSPNQGPPTPPLCTGDLHCHCSIHLAPQLSKENHLYYACPRRSITASIKCFSSCFQFSLFHL</sequence>
<evidence type="ECO:0000256" key="1">
    <source>
        <dbReference type="PROSITE-ProRule" id="PRU00047"/>
    </source>
</evidence>
<dbReference type="Gene3D" id="4.10.60.10">
    <property type="entry name" value="Zinc finger, CCHC-type"/>
    <property type="match status" value="1"/>
</dbReference>
<dbReference type="Proteomes" id="UP000823749">
    <property type="component" value="Chromosome 3"/>
</dbReference>
<keyword evidence="1" id="KW-0863">Zinc-finger</keyword>
<accession>A0AAV6KUG7</accession>
<dbReference type="EMBL" id="JACTNZ010000008">
    <property type="protein sequence ID" value="KAG5536289.1"/>
    <property type="molecule type" value="Genomic_DNA"/>
</dbReference>
<name>A0AAV6KUG7_9ERIC</name>